<gene>
    <name evidence="2" type="ORF">JQM67_09295</name>
</gene>
<dbReference type="PROSITE" id="PS51186">
    <property type="entry name" value="GNAT"/>
    <property type="match status" value="1"/>
</dbReference>
<dbReference type="SUPFAM" id="SSF55729">
    <property type="entry name" value="Acyl-CoA N-acyltransferases (Nat)"/>
    <property type="match status" value="1"/>
</dbReference>
<proteinExistence type="predicted"/>
<dbReference type="Pfam" id="PF00583">
    <property type="entry name" value="Acetyltransf_1"/>
    <property type="match status" value="1"/>
</dbReference>
<dbReference type="RefSeq" id="WP_235323826.1">
    <property type="nucleotide sequence ID" value="NZ_JAFBIT010000002.1"/>
</dbReference>
<comment type="caution">
    <text evidence="2">The sequence shown here is derived from an EMBL/GenBank/DDBJ whole genome shotgun (WGS) entry which is preliminary data.</text>
</comment>
<accession>A0ABS9CP00</accession>
<reference evidence="2 3" key="1">
    <citation type="submission" date="2020-12" db="EMBL/GenBank/DDBJ databases">
        <title>Whole genome sequences of gut porcine anaerobes.</title>
        <authorList>
            <person name="Kubasova T."/>
            <person name="Jahodarova E."/>
            <person name="Rychlik I."/>
        </authorList>
    </citation>
    <scope>NUCLEOTIDE SEQUENCE [LARGE SCALE GENOMIC DNA]</scope>
    <source>
        <strain evidence="2 3">An867</strain>
    </source>
</reference>
<protein>
    <submittedName>
        <fullName evidence="2">GNAT family N-acetyltransferase</fullName>
    </submittedName>
</protein>
<dbReference type="InterPro" id="IPR016181">
    <property type="entry name" value="Acyl_CoA_acyltransferase"/>
</dbReference>
<dbReference type="Proteomes" id="UP001299220">
    <property type="component" value="Unassembled WGS sequence"/>
</dbReference>
<dbReference type="Gene3D" id="3.40.630.30">
    <property type="match status" value="1"/>
</dbReference>
<name>A0ABS9CP00_9FIRM</name>
<dbReference type="EMBL" id="JAFBIT010000002">
    <property type="protein sequence ID" value="MCF2652799.1"/>
    <property type="molecule type" value="Genomic_DNA"/>
</dbReference>
<dbReference type="CDD" id="cd04301">
    <property type="entry name" value="NAT_SF"/>
    <property type="match status" value="1"/>
</dbReference>
<evidence type="ECO:0000313" key="2">
    <source>
        <dbReference type="EMBL" id="MCF2652799.1"/>
    </source>
</evidence>
<evidence type="ECO:0000259" key="1">
    <source>
        <dbReference type="PROSITE" id="PS51186"/>
    </source>
</evidence>
<sequence length="145" mass="16392">MDICYRKARLSDIEKLNPLLAQLSDALADPAKMAEKMEKLDRNEDCFLLVAEDTDTGALCGSLLGVAFEDICDECRPILLVENVITDENYRGKGVGRGMFEFIENWGREKDCHYCILVSALHRTGAHKFYDAIGYSEVKGFKKYL</sequence>
<dbReference type="InterPro" id="IPR000182">
    <property type="entry name" value="GNAT_dom"/>
</dbReference>
<feature type="domain" description="N-acetyltransferase" evidence="1">
    <location>
        <begin position="3"/>
        <end position="145"/>
    </location>
</feature>
<evidence type="ECO:0000313" key="3">
    <source>
        <dbReference type="Proteomes" id="UP001299220"/>
    </source>
</evidence>
<keyword evidence="3" id="KW-1185">Reference proteome</keyword>
<organism evidence="2 3">
    <name type="scientific">Anaeromassilibacillus senegalensis</name>
    <dbReference type="NCBI Taxonomy" id="1673717"/>
    <lineage>
        <taxon>Bacteria</taxon>
        <taxon>Bacillati</taxon>
        <taxon>Bacillota</taxon>
        <taxon>Clostridia</taxon>
        <taxon>Eubacteriales</taxon>
        <taxon>Acutalibacteraceae</taxon>
        <taxon>Anaeromassilibacillus</taxon>
    </lineage>
</organism>